<keyword evidence="4 6" id="KW-0067">ATP-binding</keyword>
<sequence length="245" mass="27209">MIEVKNLTVAYQGKEALSNIHLTVRKGAITGIIGPNGAGKSTLLKGMIGLVPKNKGETTFEEKEIASVRKNIAYVEQRNEIDLSFPIKVEDVVLLGTFPKLGLFRRPKAAERQKVIESLKKVKMEDFAKRQIGELSGGQLQRVFIARALIQEADIILLDEPFVGIDMKSEQVIIDLLKELKMQGKTILIVHHDLSKVTDYFDDVIILNRYLVGCGPLDSTFTTENIQLAYGETMGNVLIKGVNSQ</sequence>
<dbReference type="SMART" id="SM00382">
    <property type="entry name" value="AAA"/>
    <property type="match status" value="1"/>
</dbReference>
<feature type="domain" description="ABC transporter" evidence="5">
    <location>
        <begin position="2"/>
        <end position="234"/>
    </location>
</feature>
<evidence type="ECO:0000256" key="4">
    <source>
        <dbReference type="ARBA" id="ARBA00022840"/>
    </source>
</evidence>
<evidence type="ECO:0000313" key="6">
    <source>
        <dbReference type="EMBL" id="SER67551.1"/>
    </source>
</evidence>
<accession>A0A1H9R3X9</accession>
<dbReference type="PROSITE" id="PS50893">
    <property type="entry name" value="ABC_TRANSPORTER_2"/>
    <property type="match status" value="1"/>
</dbReference>
<dbReference type="GO" id="GO:0016887">
    <property type="term" value="F:ATP hydrolysis activity"/>
    <property type="evidence" value="ECO:0007669"/>
    <property type="project" value="InterPro"/>
</dbReference>
<dbReference type="FunFam" id="3.40.50.300:FF:000134">
    <property type="entry name" value="Iron-enterobactin ABC transporter ATP-binding protein"/>
    <property type="match status" value="1"/>
</dbReference>
<proteinExistence type="inferred from homology"/>
<dbReference type="PROSITE" id="PS00211">
    <property type="entry name" value="ABC_TRANSPORTER_1"/>
    <property type="match status" value="1"/>
</dbReference>
<evidence type="ECO:0000259" key="5">
    <source>
        <dbReference type="PROSITE" id="PS50893"/>
    </source>
</evidence>
<gene>
    <name evidence="6" type="ORF">SAMN04488559_10348</name>
</gene>
<dbReference type="Proteomes" id="UP000198948">
    <property type="component" value="Unassembled WGS sequence"/>
</dbReference>
<protein>
    <submittedName>
        <fullName evidence="6">Iron/zinc/copper transport system ATP-binding protein</fullName>
    </submittedName>
</protein>
<dbReference type="PANTHER" id="PTHR42734">
    <property type="entry name" value="METAL TRANSPORT SYSTEM ATP-BINDING PROTEIN TM_0124-RELATED"/>
    <property type="match status" value="1"/>
</dbReference>
<evidence type="ECO:0000256" key="1">
    <source>
        <dbReference type="ARBA" id="ARBA00005417"/>
    </source>
</evidence>
<dbReference type="InterPro" id="IPR003439">
    <property type="entry name" value="ABC_transporter-like_ATP-bd"/>
</dbReference>
<dbReference type="PANTHER" id="PTHR42734:SF5">
    <property type="entry name" value="IRON TRANSPORT SYSTEM ATP-BINDING PROTEIN HI_0361-RELATED"/>
    <property type="match status" value="1"/>
</dbReference>
<dbReference type="InterPro" id="IPR003593">
    <property type="entry name" value="AAA+_ATPase"/>
</dbReference>
<dbReference type="InterPro" id="IPR050153">
    <property type="entry name" value="Metal_Ion_Import_ABC"/>
</dbReference>
<evidence type="ECO:0000256" key="2">
    <source>
        <dbReference type="ARBA" id="ARBA00022448"/>
    </source>
</evidence>
<dbReference type="STRING" id="142588.SAMN04488559_10348"/>
<dbReference type="SUPFAM" id="SSF52540">
    <property type="entry name" value="P-loop containing nucleoside triphosphate hydrolases"/>
    <property type="match status" value="1"/>
</dbReference>
<reference evidence="6 7" key="1">
    <citation type="submission" date="2016-10" db="EMBL/GenBank/DDBJ databases">
        <authorList>
            <person name="de Groot N.N."/>
        </authorList>
    </citation>
    <scope>NUCLEOTIDE SEQUENCE [LARGE SCALE GENOMIC DNA]</scope>
    <source>
        <strain evidence="6 7">DSM 13760</strain>
    </source>
</reference>
<dbReference type="GO" id="GO:0005524">
    <property type="term" value="F:ATP binding"/>
    <property type="evidence" value="ECO:0007669"/>
    <property type="project" value="UniProtKB-KW"/>
</dbReference>
<organism evidence="6 7">
    <name type="scientific">Isobaculum melis</name>
    <dbReference type="NCBI Taxonomy" id="142588"/>
    <lineage>
        <taxon>Bacteria</taxon>
        <taxon>Bacillati</taxon>
        <taxon>Bacillota</taxon>
        <taxon>Bacilli</taxon>
        <taxon>Lactobacillales</taxon>
        <taxon>Carnobacteriaceae</taxon>
        <taxon>Isobaculum</taxon>
    </lineage>
</organism>
<keyword evidence="7" id="KW-1185">Reference proteome</keyword>
<dbReference type="InterPro" id="IPR017871">
    <property type="entry name" value="ABC_transporter-like_CS"/>
</dbReference>
<dbReference type="InterPro" id="IPR027417">
    <property type="entry name" value="P-loop_NTPase"/>
</dbReference>
<dbReference type="RefSeq" id="WP_092650459.1">
    <property type="nucleotide sequence ID" value="NZ_FOHA01000003.1"/>
</dbReference>
<dbReference type="CDD" id="cd03235">
    <property type="entry name" value="ABC_Metallic_Cations"/>
    <property type="match status" value="1"/>
</dbReference>
<keyword evidence="2" id="KW-0813">Transport</keyword>
<dbReference type="Pfam" id="PF00005">
    <property type="entry name" value="ABC_tran"/>
    <property type="match status" value="1"/>
</dbReference>
<evidence type="ECO:0000313" key="7">
    <source>
        <dbReference type="Proteomes" id="UP000198948"/>
    </source>
</evidence>
<dbReference type="OrthoDB" id="9806726at2"/>
<dbReference type="Gene3D" id="3.40.50.300">
    <property type="entry name" value="P-loop containing nucleotide triphosphate hydrolases"/>
    <property type="match status" value="1"/>
</dbReference>
<evidence type="ECO:0000256" key="3">
    <source>
        <dbReference type="ARBA" id="ARBA00022741"/>
    </source>
</evidence>
<comment type="similarity">
    <text evidence="1">Belongs to the ABC transporter superfamily.</text>
</comment>
<name>A0A1H9R3X9_9LACT</name>
<dbReference type="EMBL" id="FOHA01000003">
    <property type="protein sequence ID" value="SER67551.1"/>
    <property type="molecule type" value="Genomic_DNA"/>
</dbReference>
<keyword evidence="3" id="KW-0547">Nucleotide-binding</keyword>
<dbReference type="AlphaFoldDB" id="A0A1H9R3X9"/>